<sequence>MVDDFISNPDIHKYGCALVRILRSGRKLSFVYPKTRSNLGPVGQKIKGINHALSPKEIISTYCKEVRELGFRLYGAISESLGLEQDYIKKVLGEQEQHMAVNFYPKCPEPELTFGLPAHTDPNALTILLMDQQVAGLQVLKEGRWIAVNPQPNALVINIGDQLQALSNGRYKSVWHRAVVNSDKARMSVASFLCPCNDVLIGPAQKLITDGSPAVYRNYTYDEYYKKFWSRNLDQEHCLELFRTTPTDTS</sequence>
<dbReference type="InterPro" id="IPR005123">
    <property type="entry name" value="Oxoglu/Fe-dep_dioxygenase_dom"/>
</dbReference>
<reference evidence="6" key="2">
    <citation type="journal article" date="2008" name="Nucleic Acids Res.">
        <title>The rice annotation project database (RAP-DB): 2008 update.</title>
        <authorList>
            <consortium name="The rice annotation project (RAP)"/>
        </authorList>
    </citation>
    <scope>GENOME REANNOTATION</scope>
    <source>
        <strain evidence="6">cv. Nipponbare</strain>
    </source>
</reference>
<dbReference type="Proteomes" id="UP000000763">
    <property type="component" value="Chromosome 3"/>
</dbReference>
<evidence type="ECO:0000313" key="5">
    <source>
        <dbReference type="EMBL" id="AAN74829.1"/>
    </source>
</evidence>
<dbReference type="GO" id="GO:0046872">
    <property type="term" value="F:metal ion binding"/>
    <property type="evidence" value="ECO:0007669"/>
    <property type="project" value="UniProtKB-KW"/>
</dbReference>
<comment type="similarity">
    <text evidence="3">Belongs to the iron/ascorbate-dependent oxidoreductase family.</text>
</comment>
<dbReference type="PROSITE" id="PS51471">
    <property type="entry name" value="FE2OG_OXY"/>
    <property type="match status" value="1"/>
</dbReference>
<dbReference type="EMBL" id="AC098695">
    <property type="protein sequence ID" value="AAN74829.1"/>
    <property type="molecule type" value="Genomic_DNA"/>
</dbReference>
<evidence type="ECO:0000256" key="1">
    <source>
        <dbReference type="ARBA" id="ARBA00022723"/>
    </source>
</evidence>
<dbReference type="Pfam" id="PF03171">
    <property type="entry name" value="2OG-FeII_Oxy"/>
    <property type="match status" value="1"/>
</dbReference>
<protein>
    <submittedName>
        <fullName evidence="5">Flavanone 3-hydroxylase</fullName>
    </submittedName>
</protein>
<evidence type="ECO:0000256" key="3">
    <source>
        <dbReference type="RuleBase" id="RU003682"/>
    </source>
</evidence>
<dbReference type="InterPro" id="IPR050295">
    <property type="entry name" value="Plant_2OG-oxidoreductases"/>
</dbReference>
<organism evidence="5 6">
    <name type="scientific">Oryza sativa subsp. japonica</name>
    <name type="common">Rice</name>
    <dbReference type="NCBI Taxonomy" id="39947"/>
    <lineage>
        <taxon>Eukaryota</taxon>
        <taxon>Viridiplantae</taxon>
        <taxon>Streptophyta</taxon>
        <taxon>Embryophyta</taxon>
        <taxon>Tracheophyta</taxon>
        <taxon>Spermatophyta</taxon>
        <taxon>Magnoliopsida</taxon>
        <taxon>Liliopsida</taxon>
        <taxon>Poales</taxon>
        <taxon>Poaceae</taxon>
        <taxon>BOP clade</taxon>
        <taxon>Oryzoideae</taxon>
        <taxon>Oryzeae</taxon>
        <taxon>Oryzinae</taxon>
        <taxon>Oryza</taxon>
        <taxon>Oryza sativa</taxon>
    </lineage>
</organism>
<accession>Q8H8H7</accession>
<dbReference type="AlphaFoldDB" id="Q8H8H7"/>
<dbReference type="SUPFAM" id="SSF51197">
    <property type="entry name" value="Clavaminate synthase-like"/>
    <property type="match status" value="1"/>
</dbReference>
<proteinExistence type="inferred from homology"/>
<dbReference type="GO" id="GO:0016491">
    <property type="term" value="F:oxidoreductase activity"/>
    <property type="evidence" value="ECO:0007669"/>
    <property type="project" value="UniProtKB-KW"/>
</dbReference>
<gene>
    <name evidence="5" type="primary">OJ1126B12.4</name>
</gene>
<dbReference type="InterPro" id="IPR044861">
    <property type="entry name" value="IPNS-like_FE2OG_OXY"/>
</dbReference>
<evidence type="ECO:0000256" key="2">
    <source>
        <dbReference type="ARBA" id="ARBA00023004"/>
    </source>
</evidence>
<keyword evidence="1 3" id="KW-0479">Metal-binding</keyword>
<name>Q8H8H7_ORYSJ</name>
<evidence type="ECO:0000313" key="6">
    <source>
        <dbReference type="Proteomes" id="UP000000763"/>
    </source>
</evidence>
<dbReference type="PANTHER" id="PTHR47991">
    <property type="entry name" value="OXOGLUTARATE/IRON-DEPENDENT DIOXYGENASE"/>
    <property type="match status" value="1"/>
</dbReference>
<dbReference type="Gene3D" id="2.60.120.330">
    <property type="entry name" value="B-lactam Antibiotic, Isopenicillin N Synthase, Chain"/>
    <property type="match status" value="1"/>
</dbReference>
<reference evidence="6" key="1">
    <citation type="journal article" date="2005" name="Nature">
        <title>The map-based sequence of the rice genome.</title>
        <authorList>
            <consortium name="International rice genome sequencing project (IRGSP)"/>
            <person name="Matsumoto T."/>
            <person name="Wu J."/>
            <person name="Kanamori H."/>
            <person name="Katayose Y."/>
            <person name="Fujisawa M."/>
            <person name="Namiki N."/>
            <person name="Mizuno H."/>
            <person name="Yamamoto K."/>
            <person name="Antonio B.A."/>
            <person name="Baba T."/>
            <person name="Sakata K."/>
            <person name="Nagamura Y."/>
            <person name="Aoki H."/>
            <person name="Arikawa K."/>
            <person name="Arita K."/>
            <person name="Bito T."/>
            <person name="Chiden Y."/>
            <person name="Fujitsuka N."/>
            <person name="Fukunaka R."/>
            <person name="Hamada M."/>
            <person name="Harada C."/>
            <person name="Hayashi A."/>
            <person name="Hijishita S."/>
            <person name="Honda M."/>
            <person name="Hosokawa S."/>
            <person name="Ichikawa Y."/>
            <person name="Idonuma A."/>
            <person name="Iijima M."/>
            <person name="Ikeda M."/>
            <person name="Ikeno M."/>
            <person name="Ito K."/>
            <person name="Ito S."/>
            <person name="Ito T."/>
            <person name="Ito Y."/>
            <person name="Ito Y."/>
            <person name="Iwabuchi A."/>
            <person name="Kamiya K."/>
            <person name="Karasawa W."/>
            <person name="Kurita K."/>
            <person name="Katagiri S."/>
            <person name="Kikuta A."/>
            <person name="Kobayashi H."/>
            <person name="Kobayashi N."/>
            <person name="Machita K."/>
            <person name="Maehara T."/>
            <person name="Masukawa M."/>
            <person name="Mizubayashi T."/>
            <person name="Mukai Y."/>
            <person name="Nagasaki H."/>
            <person name="Nagata Y."/>
            <person name="Naito S."/>
            <person name="Nakashima M."/>
            <person name="Nakama Y."/>
            <person name="Nakamichi Y."/>
            <person name="Nakamura M."/>
            <person name="Meguro A."/>
            <person name="Negishi M."/>
            <person name="Ohta I."/>
            <person name="Ohta T."/>
            <person name="Okamoto M."/>
            <person name="Ono N."/>
            <person name="Saji S."/>
            <person name="Sakaguchi M."/>
            <person name="Sakai K."/>
            <person name="Shibata M."/>
            <person name="Shimokawa T."/>
            <person name="Song J."/>
            <person name="Takazaki Y."/>
            <person name="Terasawa K."/>
            <person name="Tsugane M."/>
            <person name="Tsuji K."/>
            <person name="Ueda S."/>
            <person name="Waki K."/>
            <person name="Yamagata H."/>
            <person name="Yamamoto M."/>
            <person name="Yamamoto S."/>
            <person name="Yamane H."/>
            <person name="Yoshiki S."/>
            <person name="Yoshihara R."/>
            <person name="Yukawa K."/>
            <person name="Zhong H."/>
            <person name="Yano M."/>
            <person name="Yuan Q."/>
            <person name="Ouyang S."/>
            <person name="Liu J."/>
            <person name="Jones K.M."/>
            <person name="Gansberger K."/>
            <person name="Moffat K."/>
            <person name="Hill J."/>
            <person name="Bera J."/>
            <person name="Fadrosh D."/>
            <person name="Jin S."/>
            <person name="Johri S."/>
            <person name="Kim M."/>
            <person name="Overton L."/>
            <person name="Reardon M."/>
            <person name="Tsitrin T."/>
            <person name="Vuong H."/>
            <person name="Weaver B."/>
            <person name="Ciecko A."/>
            <person name="Tallon L."/>
            <person name="Jackson J."/>
            <person name="Pai G."/>
            <person name="Aken S.V."/>
            <person name="Utterback T."/>
            <person name="Reidmuller S."/>
            <person name="Feldblyum T."/>
            <person name="Hsiao J."/>
            <person name="Zismann V."/>
            <person name="Iobst S."/>
            <person name="de Vazeille A.R."/>
            <person name="Buell C.R."/>
            <person name="Ying K."/>
            <person name="Li Y."/>
            <person name="Lu T."/>
            <person name="Huang Y."/>
            <person name="Zhao Q."/>
            <person name="Feng Q."/>
            <person name="Zhang L."/>
            <person name="Zhu J."/>
            <person name="Weng Q."/>
            <person name="Mu J."/>
            <person name="Lu Y."/>
            <person name="Fan D."/>
            <person name="Liu Y."/>
            <person name="Guan J."/>
            <person name="Zhang Y."/>
            <person name="Yu S."/>
            <person name="Liu X."/>
            <person name="Zhang Y."/>
            <person name="Hong G."/>
            <person name="Han B."/>
            <person name="Choisne N."/>
            <person name="Demange N."/>
            <person name="Orjeda G."/>
            <person name="Samain S."/>
            <person name="Cattolico L."/>
            <person name="Pelletier E."/>
            <person name="Couloux A."/>
            <person name="Segurens B."/>
            <person name="Wincker P."/>
            <person name="D'Hont A."/>
            <person name="Scarpelli C."/>
            <person name="Weissenbach J."/>
            <person name="Salanoubat M."/>
            <person name="Quetier F."/>
            <person name="Yu Y."/>
            <person name="Kim H.R."/>
            <person name="Rambo T."/>
            <person name="Currie J."/>
            <person name="Collura K."/>
            <person name="Luo M."/>
            <person name="Yang T."/>
            <person name="Ammiraju J.S.S."/>
            <person name="Engler F."/>
            <person name="Soderlund C."/>
            <person name="Wing R.A."/>
            <person name="Palmer L.E."/>
            <person name="de la Bastide M."/>
            <person name="Spiegel L."/>
            <person name="Nascimento L."/>
            <person name="Zutavern T."/>
            <person name="O'Shaughnessy A."/>
            <person name="Dike S."/>
            <person name="Dedhia N."/>
            <person name="Preston R."/>
            <person name="Balija V."/>
            <person name="McCombie W.R."/>
            <person name="Chow T."/>
            <person name="Chen H."/>
            <person name="Chung M."/>
            <person name="Chen C."/>
            <person name="Shaw J."/>
            <person name="Wu H."/>
            <person name="Hsiao K."/>
            <person name="Chao Y."/>
            <person name="Chu M."/>
            <person name="Cheng C."/>
            <person name="Hour A."/>
            <person name="Lee P."/>
            <person name="Lin S."/>
            <person name="Lin Y."/>
            <person name="Liou J."/>
            <person name="Liu S."/>
            <person name="Hsing Y."/>
            <person name="Raghuvanshi S."/>
            <person name="Mohanty A."/>
            <person name="Bharti A.K."/>
            <person name="Gaur A."/>
            <person name="Gupta V."/>
            <person name="Kumar D."/>
            <person name="Ravi V."/>
            <person name="Vij S."/>
            <person name="Kapur A."/>
            <person name="Khurana P."/>
            <person name="Khurana P."/>
            <person name="Khurana J.P."/>
            <person name="Tyagi A.K."/>
            <person name="Gaikwad K."/>
            <person name="Singh A."/>
            <person name="Dalal V."/>
            <person name="Srivastava S."/>
            <person name="Dixit A."/>
            <person name="Pal A.K."/>
            <person name="Ghazi I.A."/>
            <person name="Yadav M."/>
            <person name="Pandit A."/>
            <person name="Bhargava A."/>
            <person name="Sureshbabu K."/>
            <person name="Batra K."/>
            <person name="Sharma T.R."/>
            <person name="Mohapatra T."/>
            <person name="Singh N.K."/>
            <person name="Messing J."/>
            <person name="Nelson A.B."/>
            <person name="Fuks G."/>
            <person name="Kavchok S."/>
            <person name="Keizer G."/>
            <person name="Linton E."/>
            <person name="Llaca V."/>
            <person name="Song R."/>
            <person name="Tanyolac B."/>
            <person name="Young S."/>
            <person name="Ho-Il K."/>
            <person name="Hahn J.H."/>
            <person name="Sangsakoo G."/>
            <person name="Vanavichit A."/>
            <person name="de Mattos Luiz.A.T."/>
            <person name="Zimmer P.D."/>
            <person name="Malone G."/>
            <person name="Dellagostin O."/>
            <person name="de Oliveira A.C."/>
            <person name="Bevan M."/>
            <person name="Bancroft I."/>
            <person name="Minx P."/>
            <person name="Cordum H."/>
            <person name="Wilson R."/>
            <person name="Cheng Z."/>
            <person name="Jin W."/>
            <person name="Jiang J."/>
            <person name="Leong S.A."/>
            <person name="Iwama H."/>
            <person name="Gojobori T."/>
            <person name="Itoh T."/>
            <person name="Niimura Y."/>
            <person name="Fujii Y."/>
            <person name="Habara T."/>
            <person name="Sakai H."/>
            <person name="Sato Y."/>
            <person name="Wilson G."/>
            <person name="Kumar K."/>
            <person name="McCouch S."/>
            <person name="Juretic N."/>
            <person name="Hoen D."/>
            <person name="Wright S."/>
            <person name="Bruskiewich R."/>
            <person name="Bureau T."/>
            <person name="Miyao A."/>
            <person name="Hirochika H."/>
            <person name="Nishikawa T."/>
            <person name="Kadowaki K."/>
            <person name="Sugiura M."/>
            <person name="Burr B."/>
            <person name="Sasaki T."/>
        </authorList>
    </citation>
    <scope>NUCLEOTIDE SEQUENCE [LARGE SCALE GENOMIC DNA]</scope>
    <source>
        <strain evidence="6">cv. Nipponbare</strain>
    </source>
</reference>
<feature type="domain" description="Fe2OG dioxygenase" evidence="4">
    <location>
        <begin position="95"/>
        <end position="195"/>
    </location>
</feature>
<evidence type="ECO:0000259" key="4">
    <source>
        <dbReference type="PROSITE" id="PS51471"/>
    </source>
</evidence>
<dbReference type="InterPro" id="IPR027443">
    <property type="entry name" value="IPNS-like_sf"/>
</dbReference>
<keyword evidence="3" id="KW-0560">Oxidoreductase</keyword>
<keyword evidence="2 3" id="KW-0408">Iron</keyword>